<evidence type="ECO:0000259" key="3">
    <source>
        <dbReference type="Pfam" id="PF02514"/>
    </source>
</evidence>
<keyword evidence="4" id="KW-0436">Ligase</keyword>
<organism evidence="4 5">
    <name type="scientific">Kushneria aurantia</name>
    <dbReference type="NCBI Taxonomy" id="504092"/>
    <lineage>
        <taxon>Bacteria</taxon>
        <taxon>Pseudomonadati</taxon>
        <taxon>Pseudomonadota</taxon>
        <taxon>Gammaproteobacteria</taxon>
        <taxon>Oceanospirillales</taxon>
        <taxon>Halomonadaceae</taxon>
        <taxon>Kushneria</taxon>
    </lineage>
</organism>
<evidence type="ECO:0000256" key="2">
    <source>
        <dbReference type="SAM" id="MobiDB-lite"/>
    </source>
</evidence>
<protein>
    <recommendedName>
        <fullName evidence="1">Cobaltochelatase subunit CobN</fullName>
        <ecNumber evidence="1">6.6.1.2</ecNumber>
    </recommendedName>
</protein>
<dbReference type="InterPro" id="IPR003672">
    <property type="entry name" value="CobN/Mg_chltase"/>
</dbReference>
<dbReference type="EMBL" id="JBHLVX010000043">
    <property type="protein sequence ID" value="MFC0268518.1"/>
    <property type="molecule type" value="Genomic_DNA"/>
</dbReference>
<evidence type="ECO:0000313" key="5">
    <source>
        <dbReference type="Proteomes" id="UP001589814"/>
    </source>
</evidence>
<feature type="domain" description="CobN/magnesium chelatase" evidence="3">
    <location>
        <begin position="148"/>
        <end position="1346"/>
    </location>
</feature>
<feature type="region of interest" description="Disordered" evidence="2">
    <location>
        <begin position="679"/>
        <end position="704"/>
    </location>
</feature>
<proteinExistence type="predicted"/>
<evidence type="ECO:0000313" key="4">
    <source>
        <dbReference type="EMBL" id="MFC0268518.1"/>
    </source>
</evidence>
<evidence type="ECO:0000256" key="1">
    <source>
        <dbReference type="NCBIfam" id="TIGR02257"/>
    </source>
</evidence>
<dbReference type="Proteomes" id="UP001589814">
    <property type="component" value="Unassembled WGS sequence"/>
</dbReference>
<dbReference type="EC" id="6.6.1.2" evidence="1"/>
<dbReference type="PANTHER" id="PTHR44119:SF4">
    <property type="entry name" value="AEROBIC COBALTOCHELATASE SUBUNIT COBN"/>
    <property type="match status" value="1"/>
</dbReference>
<dbReference type="NCBIfam" id="TIGR02257">
    <property type="entry name" value="cobalto_cobN"/>
    <property type="match status" value="1"/>
</dbReference>
<dbReference type="PANTHER" id="PTHR44119">
    <property type="entry name" value="MAGNESIUM-CHELATASE SUBUNIT CHLH, CHLOROPLASTIC"/>
    <property type="match status" value="1"/>
</dbReference>
<sequence length="1368" mass="150215">MHLLTAQPGGFTDDAGIIDLAQTSAELVMLSAADSVLSLFASVIESEDDASRPSVRLANWMNLLKPAAFDLYRDRVLDARSDEAPQGPKVVLLSLLGGATYWPYGLEQLQAWAARPGRTLIVVPGEDMEDEALLNAGTVAYEDARRVWRYLREGGLENARSLLGWLGERFLDRPQPWREPRVLPRVGLYLPGGHSPATIDDWRARWQPERPVAALVFYRSHLQQGNTAVFDALIEEIESGGFNPLPVMVASLKEPLCLDTLDALIERSDASVMLNTTGFALAGGASGAPSSTLSRYRHPWTRRIPILQLIMAGTSQAAWQDHPKGLRPRDIAMHIALPEIDGRIITRPVAFKSAQRYATRCQHQVVVYQLHRERSRFVIELARRWAALATGANADKRVALVLANYPASDARIGNGVGLDTPASTLAILHRLRTEGYPVGDVLPDDPTALVEWLTETVTNDADSRRRGAAQSLSLATYRQLFARLPAASRQAVIARWGEPEQDPMQRHGRLMIAGMRLGDTFIGVQPARGFGIDQAAAYHDPDLPPTHGYLAFYFWLRHVYRVDAFVHVGKHGNLEWLPGKGTALSGECWPDIALGPMPHLYPFIVNDPGEGAQAKRRAQAVIVDHLMPPMSRAGIHGDLAELERLTDEYYQAEGLDERRAQWLIEAILERVKNSHVLEELRQTPSARSRGEHSSTGQRSDSSAQAIIDDDQQLLQALDNYLCDIKEAQIRDGLHVLGQLPQGESLRDTLISLVRLPRGDSPEAQGLIHALAADFDLFAEDRDFDPLASDAAPWPGPRPQALAALDDRAWRTRAHTRERLEQLACRLVETHVINAGPYRTVSGPRQDGFDSLPAPFSPPGERAGIPAAPAADLCKGAINPSMGATFAIPGERPLRQPASGSVTTGFLPCTLERTAPLLAFMRDSLLPLLHESVDNELAMLIEGLNGGFVPPGASGAPSRGRLDTLPTGRNFYTLDSRAMPTATAWTLGQKAAEALVMRHLQEHGDYPRSIGLSVWGTATMRTGGDDIAQAFALMGVRPIRTAGTQRLADFEVIPAFQLGRPRVDVTLRISGFFRDAFPGLIDLFDCAVRAVAEFDEPGDANTIAANVTARREALVRDGLDADSAARQAGFRIFGPRPGAYGTGLKALLDGGRWEDESDLAEVWINHGSYAWGKGVEGEPATDALRGRLGTLQAVLQNQDNREHDLLDSGDYSHFLGGMSTAARAGGASPALYFGDNANPASPAVRSLKEEINRVMRARVTNPKWIAAMQRHGYKGAFEMAASVDYLYSWDATTGQVADYQYQQISDALLFNDDNRRFLDDHNPRALQEMGERLMEAIERGMWQAPGEYERRLQSLLLEMDERREMAAPG</sequence>
<dbReference type="CDD" id="cd10150">
    <property type="entry name" value="CobN_like"/>
    <property type="match status" value="1"/>
</dbReference>
<name>A0ABV6G4D3_9GAMM</name>
<dbReference type="Pfam" id="PF02514">
    <property type="entry name" value="CobN-Mg_chel"/>
    <property type="match status" value="1"/>
</dbReference>
<accession>A0ABV6G4D3</accession>
<dbReference type="GO" id="GO:0051116">
    <property type="term" value="F:cobaltochelatase activity"/>
    <property type="evidence" value="ECO:0007669"/>
    <property type="project" value="UniProtKB-EC"/>
</dbReference>
<dbReference type="RefSeq" id="WP_019950127.1">
    <property type="nucleotide sequence ID" value="NZ_JBHLVX010000043.1"/>
</dbReference>
<dbReference type="InterPro" id="IPR011953">
    <property type="entry name" value="Cobalto_CobN"/>
</dbReference>
<comment type="caution">
    <text evidence="4">The sequence shown here is derived from an EMBL/GenBank/DDBJ whole genome shotgun (WGS) entry which is preliminary data.</text>
</comment>
<reference evidence="4 5" key="1">
    <citation type="submission" date="2024-09" db="EMBL/GenBank/DDBJ databases">
        <authorList>
            <person name="Sun Q."/>
            <person name="Mori K."/>
        </authorList>
    </citation>
    <scope>NUCLEOTIDE SEQUENCE [LARGE SCALE GENOMIC DNA]</scope>
    <source>
        <strain evidence="4 5">CCM 7415</strain>
    </source>
</reference>
<keyword evidence="5" id="KW-1185">Reference proteome</keyword>
<gene>
    <name evidence="4" type="primary">cobN</name>
    <name evidence="4" type="ORF">ACFFHW_11100</name>
</gene>